<comment type="caution">
    <text evidence="3">The sequence shown here is derived from an EMBL/GenBank/DDBJ whole genome shotgun (WGS) entry which is preliminary data.</text>
</comment>
<protein>
    <submittedName>
        <fullName evidence="3">Uncharacterized protein</fullName>
    </submittedName>
</protein>
<name>A0A8J2KZI7_9HEXA</name>
<feature type="transmembrane region" description="Helical" evidence="1">
    <location>
        <begin position="68"/>
        <end position="88"/>
    </location>
</feature>
<keyword evidence="2" id="KW-0732">Signal</keyword>
<evidence type="ECO:0000256" key="1">
    <source>
        <dbReference type="SAM" id="Phobius"/>
    </source>
</evidence>
<keyword evidence="4" id="KW-1185">Reference proteome</keyword>
<feature type="chain" id="PRO_5035272266" evidence="2">
    <location>
        <begin position="19"/>
        <end position="134"/>
    </location>
</feature>
<feature type="non-terminal residue" evidence="3">
    <location>
        <position position="1"/>
    </location>
</feature>
<feature type="signal peptide" evidence="2">
    <location>
        <begin position="1"/>
        <end position="18"/>
    </location>
</feature>
<keyword evidence="1" id="KW-1133">Transmembrane helix</keyword>
<sequence length="134" mass="14615">VSILYIFAACVLDQSCSGCLSMGHKVVTLSNLTTCCVENLFDLDATFVSIVSDISKCPATEATPINTVSLILLVAICTFAVICACVYVKFKRVTSEINLIKVDENNMDPHDILEDDSNENGIQLYEISLEDEVV</sequence>
<keyword evidence="1" id="KW-0812">Transmembrane</keyword>
<keyword evidence="1" id="KW-0472">Membrane</keyword>
<proteinExistence type="predicted"/>
<accession>A0A8J2KZI7</accession>
<evidence type="ECO:0000313" key="4">
    <source>
        <dbReference type="Proteomes" id="UP000708208"/>
    </source>
</evidence>
<gene>
    <name evidence="3" type="ORF">AFUS01_LOCUS36274</name>
</gene>
<organism evidence="3 4">
    <name type="scientific">Allacma fusca</name>
    <dbReference type="NCBI Taxonomy" id="39272"/>
    <lineage>
        <taxon>Eukaryota</taxon>
        <taxon>Metazoa</taxon>
        <taxon>Ecdysozoa</taxon>
        <taxon>Arthropoda</taxon>
        <taxon>Hexapoda</taxon>
        <taxon>Collembola</taxon>
        <taxon>Symphypleona</taxon>
        <taxon>Sminthuridae</taxon>
        <taxon>Allacma</taxon>
    </lineage>
</organism>
<evidence type="ECO:0000256" key="2">
    <source>
        <dbReference type="SAM" id="SignalP"/>
    </source>
</evidence>
<dbReference type="Proteomes" id="UP000708208">
    <property type="component" value="Unassembled WGS sequence"/>
</dbReference>
<reference evidence="3" key="1">
    <citation type="submission" date="2021-06" db="EMBL/GenBank/DDBJ databases">
        <authorList>
            <person name="Hodson N. C."/>
            <person name="Mongue J. A."/>
            <person name="Jaron S. K."/>
        </authorList>
    </citation>
    <scope>NUCLEOTIDE SEQUENCE</scope>
</reference>
<dbReference type="EMBL" id="CAJVCH010538995">
    <property type="protein sequence ID" value="CAG7826209.1"/>
    <property type="molecule type" value="Genomic_DNA"/>
</dbReference>
<dbReference type="AlphaFoldDB" id="A0A8J2KZI7"/>
<evidence type="ECO:0000313" key="3">
    <source>
        <dbReference type="EMBL" id="CAG7826209.1"/>
    </source>
</evidence>